<sequence>MIQLKRYLFFAIIIFAMSCQKKDLSTANNLLTGAAKGDILSLQEVKEFIGQKNYNTGKKSSKNNILNNKSQIGEPDLLWDKSFETELVKGFPVLCVPSKNAITSDLKLNGVNRNGFRLMVFQHNK</sequence>
<organism evidence="1 2">
    <name type="scientific">Sphingobacterium detergens</name>
    <dbReference type="NCBI Taxonomy" id="1145106"/>
    <lineage>
        <taxon>Bacteria</taxon>
        <taxon>Pseudomonadati</taxon>
        <taxon>Bacteroidota</taxon>
        <taxon>Sphingobacteriia</taxon>
        <taxon>Sphingobacteriales</taxon>
        <taxon>Sphingobacteriaceae</taxon>
        <taxon>Sphingobacterium</taxon>
    </lineage>
</organism>
<dbReference type="RefSeq" id="WP_120258040.1">
    <property type="nucleotide sequence ID" value="NZ_RAPY01000001.1"/>
</dbReference>
<gene>
    <name evidence="1" type="ORF">DFQ12_1220</name>
</gene>
<comment type="caution">
    <text evidence="1">The sequence shown here is derived from an EMBL/GenBank/DDBJ whole genome shotgun (WGS) entry which is preliminary data.</text>
</comment>
<proteinExistence type="predicted"/>
<name>A0A420BI33_SPHD1</name>
<dbReference type="PROSITE" id="PS51257">
    <property type="entry name" value="PROKAR_LIPOPROTEIN"/>
    <property type="match status" value="1"/>
</dbReference>
<evidence type="ECO:0000313" key="1">
    <source>
        <dbReference type="EMBL" id="RKE56360.1"/>
    </source>
</evidence>
<keyword evidence="2" id="KW-1185">Reference proteome</keyword>
<protein>
    <submittedName>
        <fullName evidence="1">Uncharacterized protein</fullName>
    </submittedName>
</protein>
<evidence type="ECO:0000313" key="2">
    <source>
        <dbReference type="Proteomes" id="UP000286246"/>
    </source>
</evidence>
<accession>A0A420BI33</accession>
<dbReference type="EMBL" id="RAPY01000001">
    <property type="protein sequence ID" value="RKE56360.1"/>
    <property type="molecule type" value="Genomic_DNA"/>
</dbReference>
<dbReference type="AlphaFoldDB" id="A0A420BI33"/>
<dbReference type="Proteomes" id="UP000286246">
    <property type="component" value="Unassembled WGS sequence"/>
</dbReference>
<reference evidence="1 2" key="1">
    <citation type="submission" date="2018-09" db="EMBL/GenBank/DDBJ databases">
        <title>Genomic Encyclopedia of Type Strains, Phase III (KMG-III): the genomes of soil and plant-associated and newly described type strains.</title>
        <authorList>
            <person name="Whitman W."/>
        </authorList>
    </citation>
    <scope>NUCLEOTIDE SEQUENCE [LARGE SCALE GENOMIC DNA]</scope>
    <source>
        <strain evidence="1 2">CECT 7938</strain>
    </source>
</reference>